<dbReference type="PROSITE" id="PS51819">
    <property type="entry name" value="VOC"/>
    <property type="match status" value="1"/>
</dbReference>
<dbReference type="KEGG" id="rmar:GBA65_18600"/>
<dbReference type="Gene3D" id="3.10.180.10">
    <property type="entry name" value="2,3-Dihydroxybiphenyl 1,2-Dioxygenase, domain 1"/>
    <property type="match status" value="1"/>
</dbReference>
<evidence type="ECO:0000313" key="2">
    <source>
        <dbReference type="EMBL" id="QIN80195.1"/>
    </source>
</evidence>
<dbReference type="Pfam" id="PF00903">
    <property type="entry name" value="Glyoxalase"/>
    <property type="match status" value="1"/>
</dbReference>
<accession>A0A6G8Q172</accession>
<name>A0A6G8Q172_9ACTN</name>
<dbReference type="InterPro" id="IPR029068">
    <property type="entry name" value="Glyas_Bleomycin-R_OHBP_Dase"/>
</dbReference>
<feature type="domain" description="VOC" evidence="1">
    <location>
        <begin position="4"/>
        <end position="115"/>
    </location>
</feature>
<reference evidence="2 3" key="1">
    <citation type="submission" date="2019-10" db="EMBL/GenBank/DDBJ databases">
        <title>Rubrobacter sp nov SCSIO 52915 isolated from a deep-sea sediment in the South China Sea.</title>
        <authorList>
            <person name="Chen R.W."/>
        </authorList>
    </citation>
    <scope>NUCLEOTIDE SEQUENCE [LARGE SCALE GENOMIC DNA]</scope>
    <source>
        <strain evidence="2 3">SCSIO 52915</strain>
    </source>
</reference>
<keyword evidence="3" id="KW-1185">Reference proteome</keyword>
<dbReference type="InterPro" id="IPR037523">
    <property type="entry name" value="VOC_core"/>
</dbReference>
<dbReference type="PANTHER" id="PTHR33993:SF14">
    <property type="entry name" value="GB|AAF24581.1"/>
    <property type="match status" value="1"/>
</dbReference>
<sequence>MIKGMANVWVPVQDTDRAVNFYENTLGLPVVKRDGPWAEVDANGIRIGLNGREPQGTQAGGGPVLTFQPDDSIEETVEQLRSKGVEFPAEISDHDWGRVATFKDSEGNDLQLYAPPQG</sequence>
<dbReference type="AlphaFoldDB" id="A0A6G8Q172"/>
<dbReference type="EMBL" id="CP045121">
    <property type="protein sequence ID" value="QIN80195.1"/>
    <property type="molecule type" value="Genomic_DNA"/>
</dbReference>
<protein>
    <recommendedName>
        <fullName evidence="1">VOC domain-containing protein</fullName>
    </recommendedName>
</protein>
<dbReference type="PANTHER" id="PTHR33993">
    <property type="entry name" value="GLYOXALASE-RELATED"/>
    <property type="match status" value="1"/>
</dbReference>
<dbReference type="InterPro" id="IPR052164">
    <property type="entry name" value="Anthracycline_SecMetBiosynth"/>
</dbReference>
<dbReference type="InterPro" id="IPR004360">
    <property type="entry name" value="Glyas_Fos-R_dOase_dom"/>
</dbReference>
<evidence type="ECO:0000313" key="3">
    <source>
        <dbReference type="Proteomes" id="UP000502706"/>
    </source>
</evidence>
<gene>
    <name evidence="2" type="ORF">GBA65_18600</name>
</gene>
<dbReference type="SUPFAM" id="SSF54593">
    <property type="entry name" value="Glyoxalase/Bleomycin resistance protein/Dihydroxybiphenyl dioxygenase"/>
    <property type="match status" value="1"/>
</dbReference>
<proteinExistence type="predicted"/>
<evidence type="ECO:0000259" key="1">
    <source>
        <dbReference type="PROSITE" id="PS51819"/>
    </source>
</evidence>
<dbReference type="RefSeq" id="WP_166397869.1">
    <property type="nucleotide sequence ID" value="NZ_CP045121.1"/>
</dbReference>
<organism evidence="2 3">
    <name type="scientific">Rubrobacter marinus</name>
    <dbReference type="NCBI Taxonomy" id="2653852"/>
    <lineage>
        <taxon>Bacteria</taxon>
        <taxon>Bacillati</taxon>
        <taxon>Actinomycetota</taxon>
        <taxon>Rubrobacteria</taxon>
        <taxon>Rubrobacterales</taxon>
        <taxon>Rubrobacteraceae</taxon>
        <taxon>Rubrobacter</taxon>
    </lineage>
</organism>
<dbReference type="Proteomes" id="UP000502706">
    <property type="component" value="Chromosome"/>
</dbReference>